<evidence type="ECO:0000313" key="4">
    <source>
        <dbReference type="Proteomes" id="UP000734854"/>
    </source>
</evidence>
<dbReference type="InterPro" id="IPR046848">
    <property type="entry name" value="E_motif"/>
</dbReference>
<dbReference type="PANTHER" id="PTHR47926:SF524">
    <property type="entry name" value="(WILD MALAYSIAN BANANA) HYPOTHETICAL PROTEIN"/>
    <property type="match status" value="1"/>
</dbReference>
<evidence type="ECO:0008006" key="5">
    <source>
        <dbReference type="Google" id="ProtNLM"/>
    </source>
</evidence>
<name>A0A8J5FDH5_ZINOF</name>
<dbReference type="GO" id="GO:0009451">
    <property type="term" value="P:RNA modification"/>
    <property type="evidence" value="ECO:0007669"/>
    <property type="project" value="InterPro"/>
</dbReference>
<dbReference type="FunFam" id="1.25.40.10:FF:000573">
    <property type="entry name" value="Pentatricopeptide repeat-containing protein mitochondrial"/>
    <property type="match status" value="1"/>
</dbReference>
<dbReference type="Pfam" id="PF20431">
    <property type="entry name" value="E_motif"/>
    <property type="match status" value="1"/>
</dbReference>
<dbReference type="AlphaFoldDB" id="A0A8J5FDH5"/>
<dbReference type="NCBIfam" id="TIGR00756">
    <property type="entry name" value="PPR"/>
    <property type="match status" value="3"/>
</dbReference>
<protein>
    <recommendedName>
        <fullName evidence="5">Pentatricopeptide repeat-containing protein</fullName>
    </recommendedName>
</protein>
<dbReference type="EMBL" id="JACMSC010000015">
    <property type="protein sequence ID" value="KAG6485172.1"/>
    <property type="molecule type" value="Genomic_DNA"/>
</dbReference>
<organism evidence="3 4">
    <name type="scientific">Zingiber officinale</name>
    <name type="common">Ginger</name>
    <name type="synonym">Amomum zingiber</name>
    <dbReference type="NCBI Taxonomy" id="94328"/>
    <lineage>
        <taxon>Eukaryota</taxon>
        <taxon>Viridiplantae</taxon>
        <taxon>Streptophyta</taxon>
        <taxon>Embryophyta</taxon>
        <taxon>Tracheophyta</taxon>
        <taxon>Spermatophyta</taxon>
        <taxon>Magnoliopsida</taxon>
        <taxon>Liliopsida</taxon>
        <taxon>Zingiberales</taxon>
        <taxon>Zingiberaceae</taxon>
        <taxon>Zingiber</taxon>
    </lineage>
</organism>
<dbReference type="GO" id="GO:0003723">
    <property type="term" value="F:RNA binding"/>
    <property type="evidence" value="ECO:0007669"/>
    <property type="project" value="InterPro"/>
</dbReference>
<evidence type="ECO:0000256" key="1">
    <source>
        <dbReference type="ARBA" id="ARBA00022737"/>
    </source>
</evidence>
<dbReference type="FunFam" id="1.25.40.10:FF:000073">
    <property type="entry name" value="Pentatricopeptide repeat-containing protein chloroplastic"/>
    <property type="match status" value="1"/>
</dbReference>
<feature type="repeat" description="PPR" evidence="2">
    <location>
        <begin position="445"/>
        <end position="479"/>
    </location>
</feature>
<dbReference type="InterPro" id="IPR046960">
    <property type="entry name" value="PPR_At4g14850-like_plant"/>
</dbReference>
<comment type="caution">
    <text evidence="3">The sequence shown here is derived from an EMBL/GenBank/DDBJ whole genome shotgun (WGS) entry which is preliminary data.</text>
</comment>
<accession>A0A8J5FDH5</accession>
<dbReference type="Pfam" id="PF13041">
    <property type="entry name" value="PPR_2"/>
    <property type="match status" value="2"/>
</dbReference>
<dbReference type="Pfam" id="PF01535">
    <property type="entry name" value="PPR"/>
    <property type="match status" value="3"/>
</dbReference>
<keyword evidence="4" id="KW-1185">Reference proteome</keyword>
<dbReference type="PROSITE" id="PS51375">
    <property type="entry name" value="PPR"/>
    <property type="match status" value="2"/>
</dbReference>
<dbReference type="PANTHER" id="PTHR47926">
    <property type="entry name" value="PENTATRICOPEPTIDE REPEAT-CONTAINING PROTEIN"/>
    <property type="match status" value="1"/>
</dbReference>
<dbReference type="Gene3D" id="1.25.40.10">
    <property type="entry name" value="Tetratricopeptide repeat domain"/>
    <property type="match status" value="3"/>
</dbReference>
<evidence type="ECO:0000313" key="3">
    <source>
        <dbReference type="EMBL" id="KAG6485172.1"/>
    </source>
</evidence>
<dbReference type="InterPro" id="IPR002885">
    <property type="entry name" value="PPR_rpt"/>
</dbReference>
<evidence type="ECO:0000256" key="2">
    <source>
        <dbReference type="PROSITE-ProRule" id="PRU00708"/>
    </source>
</evidence>
<gene>
    <name evidence="3" type="ORF">ZIOFF_053702</name>
</gene>
<dbReference type="Proteomes" id="UP000734854">
    <property type="component" value="Unassembled WGS sequence"/>
</dbReference>
<dbReference type="InterPro" id="IPR011990">
    <property type="entry name" value="TPR-like_helical_dom_sf"/>
</dbReference>
<proteinExistence type="predicted"/>
<reference evidence="3 4" key="1">
    <citation type="submission" date="2020-08" db="EMBL/GenBank/DDBJ databases">
        <title>Plant Genome Project.</title>
        <authorList>
            <person name="Zhang R.-G."/>
        </authorList>
    </citation>
    <scope>NUCLEOTIDE SEQUENCE [LARGE SCALE GENOMIC DNA]</scope>
    <source>
        <tissue evidence="3">Rhizome</tissue>
    </source>
</reference>
<keyword evidence="1" id="KW-0677">Repeat</keyword>
<sequence>MNTPCSVRSSKNCASNSLRSGLTSFSHSIGWVSSALIADNDIKLIPRDELATNSRFNPLVSGSSFDHLGISSKNCRSHSASSPYLSRATNSDSIVDLVITVCLEDFQEMTAPARRDILNSCLLRRLNVGSYLSAFVPTQYHLCMKVIKSDPWNEGMLCMFINLRNTSVRSLPELLIAADMSGGSKNFFLLMPPLGPILEDLGTASSLNSCCLLRCEGLPQLLSRSLHAIHNVQIFCCHLLKGPLFVEVLSSGRKKRQRRRRGKRSTEALDFFALMRRTGVHPDGVTYTVALAASANLLDPEPARQLHSLVLKSGFGSDLIVTNTVITFYARVGHSVEAHMVFDEMPFRNSVTWNSLLYVRPDHNAIHLFNVMRLQDVQPNDVTFVALIFSVNDQLLREGQMIHGVSFKLGIAEKLNVSNSLITMYAKLKLMVDARKVFDAIHCKEIVSWNALVSGYAQNGQLEDALAVFSSLILHCMPNQYTFGSILSAITTTEIVSLAYGQSFHAHILKLGLNANACVSVALIDLYAKRGSIDESRRAFEEAPLKSLITWTSIISAHSKHGNYEEVMSLFDSLKRTGIHPDHITFLAVLVACCCKGKVDMGRKVFDSMVDEFEIEPWQEHYACMVDMLGKAGRLEEAEEFLQLAPMPLGISALQSLLGACRVHRNAEMGSRMAEALMKVEPTESGAYVLMSNIYAEKGEWENVAKLRRGMRQRGVRKEIGFSWVDVGSGESLHMHRFSSGDNTHPLAEEIHSMAESLGMEISYKKEDSDMGFYLAATN</sequence>
<feature type="repeat" description="PPR" evidence="2">
    <location>
        <begin position="547"/>
        <end position="581"/>
    </location>
</feature>